<evidence type="ECO:0000313" key="4">
    <source>
        <dbReference type="Proteomes" id="UP001249851"/>
    </source>
</evidence>
<dbReference type="GO" id="GO:0006644">
    <property type="term" value="P:phospholipid metabolic process"/>
    <property type="evidence" value="ECO:0007669"/>
    <property type="project" value="InterPro"/>
</dbReference>
<keyword evidence="2" id="KW-1133">Transmembrane helix</keyword>
<dbReference type="AlphaFoldDB" id="A0AAD9V1K8"/>
<dbReference type="EMBL" id="JARQWQ010000048">
    <property type="protein sequence ID" value="KAK2557747.1"/>
    <property type="molecule type" value="Genomic_DNA"/>
</dbReference>
<gene>
    <name evidence="3" type="ORF">P5673_020112</name>
</gene>
<evidence type="ECO:0000256" key="2">
    <source>
        <dbReference type="SAM" id="Phobius"/>
    </source>
</evidence>
<name>A0AAD9V1K8_ACRCE</name>
<evidence type="ECO:0000256" key="1">
    <source>
        <dbReference type="SAM" id="MobiDB-lite"/>
    </source>
</evidence>
<accession>A0AAD9V1K8</accession>
<keyword evidence="2" id="KW-0812">Transmembrane</keyword>
<reference evidence="3" key="1">
    <citation type="journal article" date="2023" name="G3 (Bethesda)">
        <title>Whole genome assembly and annotation of the endangered Caribbean coral Acropora cervicornis.</title>
        <authorList>
            <person name="Selwyn J.D."/>
            <person name="Vollmer S.V."/>
        </authorList>
    </citation>
    <scope>NUCLEOTIDE SEQUENCE</scope>
    <source>
        <strain evidence="3">K2</strain>
    </source>
</reference>
<proteinExistence type="predicted"/>
<evidence type="ECO:0000313" key="3">
    <source>
        <dbReference type="EMBL" id="KAK2557747.1"/>
    </source>
</evidence>
<dbReference type="GO" id="GO:0050482">
    <property type="term" value="P:arachidonate secretion"/>
    <property type="evidence" value="ECO:0007669"/>
    <property type="project" value="InterPro"/>
</dbReference>
<feature type="transmembrane region" description="Helical" evidence="2">
    <location>
        <begin position="21"/>
        <end position="45"/>
    </location>
</feature>
<organism evidence="3 4">
    <name type="scientific">Acropora cervicornis</name>
    <name type="common">Staghorn coral</name>
    <dbReference type="NCBI Taxonomy" id="6130"/>
    <lineage>
        <taxon>Eukaryota</taxon>
        <taxon>Metazoa</taxon>
        <taxon>Cnidaria</taxon>
        <taxon>Anthozoa</taxon>
        <taxon>Hexacorallia</taxon>
        <taxon>Scleractinia</taxon>
        <taxon>Astrocoeniina</taxon>
        <taxon>Acroporidae</taxon>
        <taxon>Acropora</taxon>
    </lineage>
</organism>
<dbReference type="Gene3D" id="1.20.90.10">
    <property type="entry name" value="Phospholipase A2 domain"/>
    <property type="match status" value="1"/>
</dbReference>
<protein>
    <submittedName>
        <fullName evidence="3">Uncharacterized protein</fullName>
    </submittedName>
</protein>
<feature type="region of interest" description="Disordered" evidence="1">
    <location>
        <begin position="239"/>
        <end position="258"/>
    </location>
</feature>
<comment type="caution">
    <text evidence="3">The sequence shown here is derived from an EMBL/GenBank/DDBJ whole genome shotgun (WGS) entry which is preliminary data.</text>
</comment>
<feature type="compositionally biased region" description="Polar residues" evidence="1">
    <location>
        <begin position="239"/>
        <end position="253"/>
    </location>
</feature>
<dbReference type="GO" id="GO:0004623">
    <property type="term" value="F:phospholipase A2 activity"/>
    <property type="evidence" value="ECO:0007669"/>
    <property type="project" value="InterPro"/>
</dbReference>
<dbReference type="Proteomes" id="UP001249851">
    <property type="component" value="Unassembled WGS sequence"/>
</dbReference>
<reference evidence="3" key="2">
    <citation type="journal article" date="2023" name="Science">
        <title>Genomic signatures of disease resistance in endangered staghorn corals.</title>
        <authorList>
            <person name="Vollmer S.V."/>
            <person name="Selwyn J.D."/>
            <person name="Despard B.A."/>
            <person name="Roesel C.L."/>
        </authorList>
    </citation>
    <scope>NUCLEOTIDE SEQUENCE</scope>
    <source>
        <strain evidence="3">K2</strain>
    </source>
</reference>
<keyword evidence="4" id="KW-1185">Reference proteome</keyword>
<sequence length="426" mass="48192">MAFVRFFSRKEKNMFSYKRSALLLKVLVATTVTLVLGLVAVLIFYSTWMRNTGPDFPDKMEGEAVILSEASGMEVYHVKVDFNKKIVQFSLSENTTSGIVAPKIVVHDYNAGRSHFILSQNGISTPWCIYTDLSGEMIPKNLLRHATLQSKNNNGNSGHDHFLLDNDSQADVYRANDTVYKVDLNLTNATVHLLSKINYLKFADYSIQNCTKYIGDNFTLDETFSKTVKDKTFANETTLFGTETSQSQNPRNTSRSRRGIGVRNGRLDWWYGNWCGAKQGGYQNNPKPSCKTLCRKSTSYINTNCSRCLPPTDKLDEACMEHDRCINHLPRGPRWCQLIGNPCSCDRPFVKNVHKLKTNCSTSSCRSHAAQVDIAFKLLSCWYNKRVCFPRFRFKCRCWLCACPEIKIVSVCKTVKGCASLGNSKV</sequence>
<dbReference type="InterPro" id="IPR036444">
    <property type="entry name" value="PLipase_A2_dom_sf"/>
</dbReference>
<keyword evidence="2" id="KW-0472">Membrane</keyword>